<dbReference type="Pfam" id="PF02913">
    <property type="entry name" value="FAD-oxidase_C"/>
    <property type="match status" value="1"/>
</dbReference>
<accession>A0A1M6ZGZ4</accession>
<dbReference type="PANTHER" id="PTHR43716">
    <property type="entry name" value="D-2-HYDROXYGLUTARATE DEHYDROGENASE, MITOCHONDRIAL"/>
    <property type="match status" value="1"/>
</dbReference>
<keyword evidence="7" id="KW-1185">Reference proteome</keyword>
<dbReference type="Gene3D" id="3.30.43.10">
    <property type="entry name" value="Uridine Diphospho-n-acetylenolpyruvylglucosamine Reductase, domain 2"/>
    <property type="match status" value="1"/>
</dbReference>
<keyword evidence="4" id="KW-0274">FAD</keyword>
<keyword evidence="3" id="KW-0285">Flavoprotein</keyword>
<protein>
    <submittedName>
        <fullName evidence="6">FAD/FMN-containing dehydrogenase</fullName>
    </submittedName>
</protein>
<dbReference type="RefSeq" id="WP_149777678.1">
    <property type="nucleotide sequence ID" value="NZ_FRCB01000001.1"/>
</dbReference>
<evidence type="ECO:0000256" key="4">
    <source>
        <dbReference type="ARBA" id="ARBA00022827"/>
    </source>
</evidence>
<evidence type="ECO:0000313" key="7">
    <source>
        <dbReference type="Proteomes" id="UP000322545"/>
    </source>
</evidence>
<dbReference type="PROSITE" id="PS51387">
    <property type="entry name" value="FAD_PCMH"/>
    <property type="match status" value="1"/>
</dbReference>
<dbReference type="InterPro" id="IPR051264">
    <property type="entry name" value="FAD-oxidored/transferase_4"/>
</dbReference>
<dbReference type="GO" id="GO:0003824">
    <property type="term" value="F:catalytic activity"/>
    <property type="evidence" value="ECO:0007669"/>
    <property type="project" value="InterPro"/>
</dbReference>
<sequence length="474" mass="50369">MALNPVTPDIIARLQGALPASAFREAAPHYLEEPRGRWAGQAGVIVAPETVEQVSAVIRAAAHDRVPVLPYGGGTGLVGGQISAEGTAPILLSLERMRAIRGLYPEENLMIVEAGAILSDVHDAALGADRLYPLSIASKGSARIGGLLATNAGGVNVLRYGNARELCVGLEAVLPDGQIWHGLKRLRKDNTGYDLRDLLIGSEGTLGVITAATLRLAPRPAGEGTALMVVDSPTAALALLSMARDHMGEGVSAFELMHRAGLEFLAETLPDIRQPFADPPEWFVLIDVGLARGLDPATALETLFAEAFEAGLVSDGMIASSEAQRHDFWEVREQIPEANRRIGSVSSHDISLPLGAIPDFIARAPDVIARIGAFRINCFGHLGDGNLHYNVFPMPGRSRHDHMDERSAIKQAVHDLVDEMGGSVSAEHGIGRLKVADLERYGDPAKLSAMRAIKAALDPFGIMNPGAVLRAEAI</sequence>
<dbReference type="InterPro" id="IPR016166">
    <property type="entry name" value="FAD-bd_PCMH"/>
</dbReference>
<dbReference type="AlphaFoldDB" id="A0A1M6ZGZ4"/>
<evidence type="ECO:0000256" key="1">
    <source>
        <dbReference type="ARBA" id="ARBA00001974"/>
    </source>
</evidence>
<reference evidence="6 7" key="1">
    <citation type="submission" date="2016-11" db="EMBL/GenBank/DDBJ databases">
        <authorList>
            <person name="Varghese N."/>
            <person name="Submissions S."/>
        </authorList>
    </citation>
    <scope>NUCLEOTIDE SEQUENCE [LARGE SCALE GENOMIC DNA]</scope>
    <source>
        <strain evidence="6 7">DSM 28249</strain>
    </source>
</reference>
<dbReference type="InterPro" id="IPR006094">
    <property type="entry name" value="Oxid_FAD_bind_N"/>
</dbReference>
<dbReference type="GO" id="GO:0022904">
    <property type="term" value="P:respiratory electron transport chain"/>
    <property type="evidence" value="ECO:0007669"/>
    <property type="project" value="TreeGrafter"/>
</dbReference>
<evidence type="ECO:0000259" key="5">
    <source>
        <dbReference type="PROSITE" id="PS51387"/>
    </source>
</evidence>
<dbReference type="Proteomes" id="UP000322545">
    <property type="component" value="Unassembled WGS sequence"/>
</dbReference>
<feature type="domain" description="FAD-binding PCMH-type" evidence="5">
    <location>
        <begin position="38"/>
        <end position="219"/>
    </location>
</feature>
<dbReference type="PANTHER" id="PTHR43716:SF2">
    <property type="entry name" value="BLL6224 PROTEIN"/>
    <property type="match status" value="1"/>
</dbReference>
<dbReference type="InterPro" id="IPR016164">
    <property type="entry name" value="FAD-linked_Oxase-like_C"/>
</dbReference>
<dbReference type="Pfam" id="PF01565">
    <property type="entry name" value="FAD_binding_4"/>
    <property type="match status" value="1"/>
</dbReference>
<dbReference type="Gene3D" id="3.30.70.2740">
    <property type="match status" value="1"/>
</dbReference>
<organism evidence="6 7">
    <name type="scientific">Roseovarius litoreus</name>
    <dbReference type="NCBI Taxonomy" id="1155722"/>
    <lineage>
        <taxon>Bacteria</taxon>
        <taxon>Pseudomonadati</taxon>
        <taxon>Pseudomonadota</taxon>
        <taxon>Alphaproteobacteria</taxon>
        <taxon>Rhodobacterales</taxon>
        <taxon>Roseobacteraceae</taxon>
        <taxon>Roseovarius</taxon>
    </lineage>
</organism>
<dbReference type="InterPro" id="IPR016169">
    <property type="entry name" value="FAD-bd_PCMH_sub2"/>
</dbReference>
<dbReference type="Gene3D" id="3.30.70.2190">
    <property type="match status" value="1"/>
</dbReference>
<dbReference type="SUPFAM" id="SSF55103">
    <property type="entry name" value="FAD-linked oxidases, C-terminal domain"/>
    <property type="match status" value="1"/>
</dbReference>
<comment type="cofactor">
    <cofactor evidence="1">
        <name>FAD</name>
        <dbReference type="ChEBI" id="CHEBI:57692"/>
    </cofactor>
</comment>
<dbReference type="Gene3D" id="3.30.465.10">
    <property type="match status" value="1"/>
</dbReference>
<dbReference type="Gene3D" id="1.10.45.10">
    <property type="entry name" value="Vanillyl-alcohol Oxidase, Chain A, domain 4"/>
    <property type="match status" value="1"/>
</dbReference>
<dbReference type="SUPFAM" id="SSF56176">
    <property type="entry name" value="FAD-binding/transporter-associated domain-like"/>
    <property type="match status" value="1"/>
</dbReference>
<evidence type="ECO:0000313" key="6">
    <source>
        <dbReference type="EMBL" id="SHL29762.1"/>
    </source>
</evidence>
<evidence type="ECO:0000256" key="3">
    <source>
        <dbReference type="ARBA" id="ARBA00022630"/>
    </source>
</evidence>
<proteinExistence type="inferred from homology"/>
<dbReference type="InterPro" id="IPR016171">
    <property type="entry name" value="Vanillyl_alc_oxidase_C-sub2"/>
</dbReference>
<dbReference type="InterPro" id="IPR036318">
    <property type="entry name" value="FAD-bd_PCMH-like_sf"/>
</dbReference>
<dbReference type="InterPro" id="IPR016167">
    <property type="entry name" value="FAD-bd_PCMH_sub1"/>
</dbReference>
<comment type="similarity">
    <text evidence="2">Belongs to the FAD-binding oxidoreductase/transferase type 4 family.</text>
</comment>
<dbReference type="InterPro" id="IPR004113">
    <property type="entry name" value="FAD-bd_oxidored_4_C"/>
</dbReference>
<gene>
    <name evidence="6" type="ORF">SAMN05443432_10154</name>
</gene>
<evidence type="ECO:0000256" key="2">
    <source>
        <dbReference type="ARBA" id="ARBA00008000"/>
    </source>
</evidence>
<dbReference type="EMBL" id="FRCB01000001">
    <property type="protein sequence ID" value="SHL29762.1"/>
    <property type="molecule type" value="Genomic_DNA"/>
</dbReference>
<name>A0A1M6ZGZ4_9RHOB</name>
<dbReference type="GO" id="GO:0071949">
    <property type="term" value="F:FAD binding"/>
    <property type="evidence" value="ECO:0007669"/>
    <property type="project" value="InterPro"/>
</dbReference>
<dbReference type="FunFam" id="1.10.45.10:FF:000001">
    <property type="entry name" value="D-lactate dehydrogenase mitochondrial"/>
    <property type="match status" value="1"/>
</dbReference>